<dbReference type="SUPFAM" id="SSF100950">
    <property type="entry name" value="NagB/RpiA/CoA transferase-like"/>
    <property type="match status" value="1"/>
</dbReference>
<dbReference type="GO" id="GO:0003700">
    <property type="term" value="F:DNA-binding transcription factor activity"/>
    <property type="evidence" value="ECO:0007669"/>
    <property type="project" value="InterPro"/>
</dbReference>
<keyword evidence="2" id="KW-0238">DNA-binding</keyword>
<dbReference type="SMART" id="SM00420">
    <property type="entry name" value="HTH_DEOR"/>
    <property type="match status" value="1"/>
</dbReference>
<dbReference type="InterPro" id="IPR050313">
    <property type="entry name" value="Carb_Metab_HTH_regulators"/>
</dbReference>
<evidence type="ECO:0000313" key="6">
    <source>
        <dbReference type="Proteomes" id="UP000095544"/>
    </source>
</evidence>
<accession>A0A174A4G7</accession>
<dbReference type="InterPro" id="IPR036388">
    <property type="entry name" value="WH-like_DNA-bd_sf"/>
</dbReference>
<reference evidence="5 6" key="1">
    <citation type="submission" date="2015-09" db="EMBL/GenBank/DDBJ databases">
        <authorList>
            <consortium name="Pathogen Informatics"/>
        </authorList>
    </citation>
    <scope>NUCLEOTIDE SEQUENCE [LARGE SCALE GENOMIC DNA]</scope>
    <source>
        <strain evidence="5 6">2789STDY5834876</strain>
    </source>
</reference>
<dbReference type="InterPro" id="IPR037171">
    <property type="entry name" value="NagB/RpiA_transferase-like"/>
</dbReference>
<dbReference type="GO" id="GO:0003677">
    <property type="term" value="F:DNA binding"/>
    <property type="evidence" value="ECO:0007669"/>
    <property type="project" value="UniProtKB-KW"/>
</dbReference>
<name>A0A174A4G7_9FIRM</name>
<proteinExistence type="predicted"/>
<dbReference type="InterPro" id="IPR036390">
    <property type="entry name" value="WH_DNA-bd_sf"/>
</dbReference>
<feature type="domain" description="HTH deoR-type" evidence="4">
    <location>
        <begin position="3"/>
        <end position="58"/>
    </location>
</feature>
<evidence type="ECO:0000256" key="3">
    <source>
        <dbReference type="ARBA" id="ARBA00023163"/>
    </source>
</evidence>
<evidence type="ECO:0000259" key="4">
    <source>
        <dbReference type="PROSITE" id="PS51000"/>
    </source>
</evidence>
<dbReference type="AlphaFoldDB" id="A0A174A4G7"/>
<keyword evidence="3" id="KW-0804">Transcription</keyword>
<evidence type="ECO:0000313" key="5">
    <source>
        <dbReference type="EMBL" id="CUN83053.1"/>
    </source>
</evidence>
<dbReference type="SMART" id="SM01134">
    <property type="entry name" value="DeoRC"/>
    <property type="match status" value="1"/>
</dbReference>
<dbReference type="PANTHER" id="PTHR30363:SF44">
    <property type="entry name" value="AGA OPERON TRANSCRIPTIONAL REPRESSOR-RELATED"/>
    <property type="match status" value="1"/>
</dbReference>
<dbReference type="InterPro" id="IPR001034">
    <property type="entry name" value="DeoR_HTH"/>
</dbReference>
<dbReference type="InterPro" id="IPR014036">
    <property type="entry name" value="DeoR-like_C"/>
</dbReference>
<evidence type="ECO:0000256" key="2">
    <source>
        <dbReference type="ARBA" id="ARBA00023125"/>
    </source>
</evidence>
<dbReference type="RefSeq" id="WP_050639349.1">
    <property type="nucleotide sequence ID" value="NZ_CABKUE010000006.1"/>
</dbReference>
<gene>
    <name evidence="5" type="primary">glpR_1</name>
    <name evidence="5" type="ORF">ERS852491_00596</name>
</gene>
<dbReference type="InterPro" id="IPR018356">
    <property type="entry name" value="Tscrpt_reg_HTH_DeoR_CS"/>
</dbReference>
<dbReference type="PANTHER" id="PTHR30363">
    <property type="entry name" value="HTH-TYPE TRANSCRIPTIONAL REGULATOR SRLR-RELATED"/>
    <property type="match status" value="1"/>
</dbReference>
<dbReference type="SUPFAM" id="SSF46785">
    <property type="entry name" value="Winged helix' DNA-binding domain"/>
    <property type="match status" value="1"/>
</dbReference>
<protein>
    <submittedName>
        <fullName evidence="5">Glycerol-3-phosphate regulon repressor</fullName>
    </submittedName>
</protein>
<keyword evidence="1" id="KW-0805">Transcription regulation</keyword>
<dbReference type="Proteomes" id="UP000095544">
    <property type="component" value="Unassembled WGS sequence"/>
</dbReference>
<dbReference type="Gene3D" id="3.40.50.1360">
    <property type="match status" value="1"/>
</dbReference>
<dbReference type="EMBL" id="CYZU01000004">
    <property type="protein sequence ID" value="CUN83053.1"/>
    <property type="molecule type" value="Genomic_DNA"/>
</dbReference>
<dbReference type="Pfam" id="PF00455">
    <property type="entry name" value="DeoRC"/>
    <property type="match status" value="1"/>
</dbReference>
<organism evidence="5 6">
    <name type="scientific">Faecalicatena contorta</name>
    <dbReference type="NCBI Taxonomy" id="39482"/>
    <lineage>
        <taxon>Bacteria</taxon>
        <taxon>Bacillati</taxon>
        <taxon>Bacillota</taxon>
        <taxon>Clostridia</taxon>
        <taxon>Lachnospirales</taxon>
        <taxon>Lachnospiraceae</taxon>
        <taxon>Faecalicatena</taxon>
    </lineage>
</organism>
<dbReference type="PRINTS" id="PR00037">
    <property type="entry name" value="HTHLACR"/>
</dbReference>
<dbReference type="STRING" id="39482.ERS852491_00596"/>
<dbReference type="PROSITE" id="PS00894">
    <property type="entry name" value="HTH_DEOR_1"/>
    <property type="match status" value="1"/>
</dbReference>
<sequence>MHTQDRRKAILKELEQNAYVRVGTLSSMFGCTEMTIRRDLNEMAEEGLLKRTHGGAVKIGKNFVTDNVKDLLYSNLHNKIYIARQAYKVIRTRDTIFLDDATTCLYLAKEIKKNEKKQVNIITNSVLLALELMQTEHVSLKIIGGDAAGNLSATVGQEAVEQIARCRADKAFIGVNGIDFTEGITGIGYPQMEIKQAMLKSAKETYVLADSSKFGHIYLSHICNIDQVTAVLTDGNLGAAFQEEARAQGVPVIWQTEAEKNKE</sequence>
<dbReference type="Gene3D" id="1.10.10.10">
    <property type="entry name" value="Winged helix-like DNA-binding domain superfamily/Winged helix DNA-binding domain"/>
    <property type="match status" value="1"/>
</dbReference>
<evidence type="ECO:0000256" key="1">
    <source>
        <dbReference type="ARBA" id="ARBA00023015"/>
    </source>
</evidence>
<dbReference type="Pfam" id="PF08220">
    <property type="entry name" value="HTH_DeoR"/>
    <property type="match status" value="1"/>
</dbReference>
<dbReference type="PROSITE" id="PS51000">
    <property type="entry name" value="HTH_DEOR_2"/>
    <property type="match status" value="1"/>
</dbReference>